<evidence type="ECO:0000313" key="3">
    <source>
        <dbReference type="Proteomes" id="UP000184396"/>
    </source>
</evidence>
<gene>
    <name evidence="2" type="ORF">SAMN05216261_0713</name>
</gene>
<dbReference type="Proteomes" id="UP000184396">
    <property type="component" value="Unassembled WGS sequence"/>
</dbReference>
<protein>
    <submittedName>
        <fullName evidence="2">Uncharacterized protein</fullName>
    </submittedName>
</protein>
<reference evidence="2 3" key="1">
    <citation type="submission" date="2016-11" db="EMBL/GenBank/DDBJ databases">
        <authorList>
            <person name="Jaros S."/>
            <person name="Januszkiewicz K."/>
            <person name="Wedrychowicz H."/>
        </authorList>
    </citation>
    <scope>NUCLEOTIDE SEQUENCE [LARGE SCALE GENOMIC DNA]</scope>
    <source>
        <strain evidence="2 3">CGMCC 1.12213</strain>
    </source>
</reference>
<dbReference type="EMBL" id="FQYK01000001">
    <property type="protein sequence ID" value="SHI42112.1"/>
    <property type="molecule type" value="Genomic_DNA"/>
</dbReference>
<accession>A0A1M6B075</accession>
<evidence type="ECO:0000256" key="1">
    <source>
        <dbReference type="SAM" id="MobiDB-lite"/>
    </source>
</evidence>
<organism evidence="2 3">
    <name type="scientific">Algibacter luteus</name>
    <dbReference type="NCBI Taxonomy" id="1178825"/>
    <lineage>
        <taxon>Bacteria</taxon>
        <taxon>Pseudomonadati</taxon>
        <taxon>Bacteroidota</taxon>
        <taxon>Flavobacteriia</taxon>
        <taxon>Flavobacteriales</taxon>
        <taxon>Flavobacteriaceae</taxon>
        <taxon>Algibacter</taxon>
    </lineage>
</organism>
<feature type="compositionally biased region" description="Basic residues" evidence="1">
    <location>
        <begin position="112"/>
        <end position="125"/>
    </location>
</feature>
<proteinExistence type="predicted"/>
<keyword evidence="3" id="KW-1185">Reference proteome</keyword>
<evidence type="ECO:0000313" key="2">
    <source>
        <dbReference type="EMBL" id="SHI42112.1"/>
    </source>
</evidence>
<feature type="region of interest" description="Disordered" evidence="1">
    <location>
        <begin position="106"/>
        <end position="125"/>
    </location>
</feature>
<dbReference type="AlphaFoldDB" id="A0A1M6B075"/>
<dbReference type="RefSeq" id="WP_019385962.1">
    <property type="nucleotide sequence ID" value="NZ_ALIH01000001.1"/>
</dbReference>
<sequence length="125" mass="14961">MKNYISIISILLLFLSPNIYSQNFNKVPKKPNQGDVFCYNNETKEWTKIDSELYKIKKEGKLESLQYKLKNLNYDVDITNCIDKKTIEAFEAEKIRLKNEKKINRKSERLKQKAKRKKRQINKET</sequence>
<name>A0A1M6B075_9FLAO</name>